<evidence type="ECO:0000313" key="2">
    <source>
        <dbReference type="Proteomes" id="UP001379945"/>
    </source>
</evidence>
<keyword evidence="2" id="KW-1185">Reference proteome</keyword>
<dbReference type="Proteomes" id="UP001379945">
    <property type="component" value="Unassembled WGS sequence"/>
</dbReference>
<evidence type="ECO:0000313" key="1">
    <source>
        <dbReference type="EMBL" id="MEK8045549.1"/>
    </source>
</evidence>
<dbReference type="PANTHER" id="PTHR45458:SF1">
    <property type="entry name" value="SHORT CHAIN DEHYDROGENASE"/>
    <property type="match status" value="1"/>
</dbReference>
<dbReference type="EMBL" id="JBBUTI010000002">
    <property type="protein sequence ID" value="MEK8045549.1"/>
    <property type="molecule type" value="Genomic_DNA"/>
</dbReference>
<dbReference type="InterPro" id="IPR052184">
    <property type="entry name" value="SDR_enzymes"/>
</dbReference>
<sequence>MTKEQQDTGSWAPRHVLIIGASRGIGFELVRQYIAEGCQVTATARQADGLGRLQRAGAKALMLDVASAAGASALAWQIDGEAFDLVVLNAGVYGPATQGLDTPTGADFDTVMHTNVLAAMRLLPQLVDALAPNARLALMSSRMGSMALRNSPAGWLYRASKAALNSVLCDVALVLQGRALCVALHPGWVRTDMGGPGADLEVTASVAGLRSVLQRLQPAHHGHLLDHTGEVLPW</sequence>
<dbReference type="InterPro" id="IPR002347">
    <property type="entry name" value="SDR_fam"/>
</dbReference>
<dbReference type="Gene3D" id="3.40.50.720">
    <property type="entry name" value="NAD(P)-binding Rossmann-like Domain"/>
    <property type="match status" value="1"/>
</dbReference>
<comment type="caution">
    <text evidence="1">The sequence shown here is derived from an EMBL/GenBank/DDBJ whole genome shotgun (WGS) entry which is preliminary data.</text>
</comment>
<dbReference type="NCBIfam" id="NF005403">
    <property type="entry name" value="PRK06953.1"/>
    <property type="match status" value="1"/>
</dbReference>
<name>A0ABU9C124_9BURK</name>
<dbReference type="SUPFAM" id="SSF51735">
    <property type="entry name" value="NAD(P)-binding Rossmann-fold domains"/>
    <property type="match status" value="1"/>
</dbReference>
<protein>
    <submittedName>
        <fullName evidence="1">SDR family oxidoreductase</fullName>
    </submittedName>
</protein>
<organism evidence="1 2">
    <name type="scientific">Ideonella margarita</name>
    <dbReference type="NCBI Taxonomy" id="2984191"/>
    <lineage>
        <taxon>Bacteria</taxon>
        <taxon>Pseudomonadati</taxon>
        <taxon>Pseudomonadota</taxon>
        <taxon>Betaproteobacteria</taxon>
        <taxon>Burkholderiales</taxon>
        <taxon>Sphaerotilaceae</taxon>
        <taxon>Ideonella</taxon>
    </lineage>
</organism>
<reference evidence="1 2" key="1">
    <citation type="submission" date="2024-04" db="EMBL/GenBank/DDBJ databases">
        <title>Novel species of the genus Ideonella isolated from streams.</title>
        <authorList>
            <person name="Lu H."/>
        </authorList>
    </citation>
    <scope>NUCLEOTIDE SEQUENCE [LARGE SCALE GENOMIC DNA]</scope>
    <source>
        <strain evidence="1 2">LYT19W</strain>
    </source>
</reference>
<dbReference type="RefSeq" id="WP_341397761.1">
    <property type="nucleotide sequence ID" value="NZ_JBBUTI010000002.1"/>
</dbReference>
<dbReference type="InterPro" id="IPR036291">
    <property type="entry name" value="NAD(P)-bd_dom_sf"/>
</dbReference>
<dbReference type="PANTHER" id="PTHR45458">
    <property type="entry name" value="SHORT-CHAIN DEHYDROGENASE/REDUCTASE SDR"/>
    <property type="match status" value="1"/>
</dbReference>
<proteinExistence type="predicted"/>
<gene>
    <name evidence="1" type="ORF">AACH00_04205</name>
</gene>
<dbReference type="Pfam" id="PF00106">
    <property type="entry name" value="adh_short"/>
    <property type="match status" value="1"/>
</dbReference>
<dbReference type="PRINTS" id="PR00081">
    <property type="entry name" value="GDHRDH"/>
</dbReference>
<accession>A0ABU9C124</accession>